<dbReference type="InterPro" id="IPR001680">
    <property type="entry name" value="WD40_rpt"/>
</dbReference>
<keyword evidence="5" id="KW-0227">DNA damage</keyword>
<keyword evidence="7 12" id="KW-0238">DNA-binding</keyword>
<name>A0ABD1RB79_9LAMI</name>
<dbReference type="GO" id="GO:0005634">
    <property type="term" value="C:nucleus"/>
    <property type="evidence" value="ECO:0007669"/>
    <property type="project" value="UniProtKB-SubCell"/>
</dbReference>
<feature type="repeat" description="WD" evidence="10">
    <location>
        <begin position="163"/>
        <end position="198"/>
    </location>
</feature>
<evidence type="ECO:0000256" key="5">
    <source>
        <dbReference type="ARBA" id="ARBA00022763"/>
    </source>
</evidence>
<evidence type="ECO:0000256" key="7">
    <source>
        <dbReference type="ARBA" id="ARBA00023125"/>
    </source>
</evidence>
<evidence type="ECO:0000256" key="6">
    <source>
        <dbReference type="ARBA" id="ARBA00022786"/>
    </source>
</evidence>
<protein>
    <submittedName>
        <fullName evidence="12">Protein DAMAGED DNA-BINDING 2</fullName>
    </submittedName>
</protein>
<dbReference type="EMBL" id="JBFOLK010000009">
    <property type="protein sequence ID" value="KAL2485324.1"/>
    <property type="molecule type" value="Genomic_DNA"/>
</dbReference>
<dbReference type="InterPro" id="IPR033312">
    <property type="entry name" value="DDB2"/>
</dbReference>
<evidence type="ECO:0000313" key="13">
    <source>
        <dbReference type="Proteomes" id="UP001604336"/>
    </source>
</evidence>
<dbReference type="Pfam" id="PF00400">
    <property type="entry name" value="WD40"/>
    <property type="match status" value="3"/>
</dbReference>
<accession>A0ABD1RB79</accession>
<reference evidence="13" key="1">
    <citation type="submission" date="2024-07" db="EMBL/GenBank/DDBJ databases">
        <title>Two chromosome-level genome assemblies of Korean endemic species Abeliophyllum distichum and Forsythia ovata (Oleaceae).</title>
        <authorList>
            <person name="Jang H."/>
        </authorList>
    </citation>
    <scope>NUCLEOTIDE SEQUENCE [LARGE SCALE GENOMIC DNA]</scope>
</reference>
<evidence type="ECO:0000313" key="12">
    <source>
        <dbReference type="EMBL" id="KAL2485324.1"/>
    </source>
</evidence>
<dbReference type="PANTHER" id="PTHR15169:SF0">
    <property type="entry name" value="DNA DAMAGE-BINDING PROTEIN 2"/>
    <property type="match status" value="1"/>
</dbReference>
<dbReference type="PANTHER" id="PTHR15169">
    <property type="entry name" value="DAMAGE-SPECIFIC DNA BINDING PROTEIN 2"/>
    <property type="match status" value="1"/>
</dbReference>
<comment type="similarity">
    <text evidence="2">Belongs to the WD repeat DDB2/WDR76 family.</text>
</comment>
<evidence type="ECO:0000256" key="11">
    <source>
        <dbReference type="SAM" id="MobiDB-lite"/>
    </source>
</evidence>
<comment type="subcellular location">
    <subcellularLocation>
        <location evidence="1">Nucleus</location>
    </subcellularLocation>
</comment>
<dbReference type="PROSITE" id="PS50294">
    <property type="entry name" value="WD_REPEATS_REGION"/>
    <property type="match status" value="2"/>
</dbReference>
<feature type="compositionally biased region" description="Acidic residues" evidence="11">
    <location>
        <begin position="19"/>
        <end position="48"/>
    </location>
</feature>
<dbReference type="SMART" id="SM00320">
    <property type="entry name" value="WD40"/>
    <property type="match status" value="5"/>
</dbReference>
<evidence type="ECO:0000256" key="1">
    <source>
        <dbReference type="ARBA" id="ARBA00004123"/>
    </source>
</evidence>
<evidence type="ECO:0000256" key="3">
    <source>
        <dbReference type="ARBA" id="ARBA00022574"/>
    </source>
</evidence>
<dbReference type="Gene3D" id="2.130.10.10">
    <property type="entry name" value="YVTN repeat-like/Quinoprotein amine dehydrogenase"/>
    <property type="match status" value="1"/>
</dbReference>
<dbReference type="InterPro" id="IPR015943">
    <property type="entry name" value="WD40/YVTN_repeat-like_dom_sf"/>
</dbReference>
<proteinExistence type="inferred from homology"/>
<keyword evidence="8" id="KW-0234">DNA repair</keyword>
<dbReference type="GO" id="GO:0006281">
    <property type="term" value="P:DNA repair"/>
    <property type="evidence" value="ECO:0007669"/>
    <property type="project" value="UniProtKB-KW"/>
</dbReference>
<feature type="repeat" description="WD" evidence="10">
    <location>
        <begin position="352"/>
        <end position="382"/>
    </location>
</feature>
<dbReference type="InterPro" id="IPR036322">
    <property type="entry name" value="WD40_repeat_dom_sf"/>
</dbReference>
<dbReference type="AlphaFoldDB" id="A0ABD1RB79"/>
<evidence type="ECO:0000256" key="2">
    <source>
        <dbReference type="ARBA" id="ARBA00005434"/>
    </source>
</evidence>
<dbReference type="SUPFAM" id="SSF50978">
    <property type="entry name" value="WD40 repeat-like"/>
    <property type="match status" value="1"/>
</dbReference>
<dbReference type="Proteomes" id="UP001604336">
    <property type="component" value="Unassembled WGS sequence"/>
</dbReference>
<evidence type="ECO:0000256" key="4">
    <source>
        <dbReference type="ARBA" id="ARBA00022737"/>
    </source>
</evidence>
<comment type="caution">
    <text evidence="12">The sequence shown here is derived from an EMBL/GenBank/DDBJ whole genome shotgun (WGS) entry which is preliminary data.</text>
</comment>
<keyword evidence="3 10" id="KW-0853">WD repeat</keyword>
<keyword evidence="13" id="KW-1185">Reference proteome</keyword>
<dbReference type="GO" id="GO:0003677">
    <property type="term" value="F:DNA binding"/>
    <property type="evidence" value="ECO:0007669"/>
    <property type="project" value="UniProtKB-KW"/>
</dbReference>
<evidence type="ECO:0000256" key="8">
    <source>
        <dbReference type="ARBA" id="ARBA00023204"/>
    </source>
</evidence>
<keyword evidence="9" id="KW-0539">Nucleus</keyword>
<keyword evidence="4" id="KW-0677">Repeat</keyword>
<evidence type="ECO:0000256" key="10">
    <source>
        <dbReference type="PROSITE-ProRule" id="PRU00221"/>
    </source>
</evidence>
<dbReference type="PROSITE" id="PS50082">
    <property type="entry name" value="WD_REPEATS_2"/>
    <property type="match status" value="2"/>
</dbReference>
<evidence type="ECO:0000256" key="9">
    <source>
        <dbReference type="ARBA" id="ARBA00023242"/>
    </source>
</evidence>
<sequence>MHPQTRGMSFPKVVIERDTDSEEESSSEEENDQVDDHQSEEEDDDQVVENDASTSTSGKTKTQPITISLKKVCKVCKRLGHEAGFRGATYIDCPMKPCFLCKMPGHTTISCPHRVATEYGVIPAPCKGTRNSLEYVFARQLRPHIPAIKPTVVIPDQVNCAVIRYHSRRVTCLEFHPTNNNILLSGDKKGQLGVWDFRRVHEKTVYGNIHGCILNNMKFNQTNDGTVYGASSDGTISCTDLETGMSIGLMDLNPNGWQGPSSWRMFYGLDINSQRGILLAADNFGSLYMVDLRSNSSTGDSVLIHKKGSKVTGLHCHPHQPDLLLSCGNDHFARIWDMRKLEAGSSIYDLPHNRVVNSAYFSPQSGSKILTTSQDNRLRVWDSIFGNLDSPSREIVHSHDFNRHLTPFRAEWDPKDPSECLIVVGRYISENYNGAALHPIDFIDISSGQLVAAVMNPNITTISPVNKLHPREDVLASGSSRSIFIWRPKEKFESELRGDEKRIVLCGKDEKKRRQSDDESDDDMYSSKEAHWHAKSLIILLGNLLQCMDCHPTTICKFISSDKFCRRY</sequence>
<gene>
    <name evidence="12" type="ORF">Adt_30080</name>
</gene>
<keyword evidence="6" id="KW-0833">Ubl conjugation pathway</keyword>
<feature type="region of interest" description="Disordered" evidence="11">
    <location>
        <begin position="1"/>
        <end position="61"/>
    </location>
</feature>
<feature type="compositionally biased region" description="Polar residues" evidence="11">
    <location>
        <begin position="52"/>
        <end position="61"/>
    </location>
</feature>
<organism evidence="12 13">
    <name type="scientific">Abeliophyllum distichum</name>
    <dbReference type="NCBI Taxonomy" id="126358"/>
    <lineage>
        <taxon>Eukaryota</taxon>
        <taxon>Viridiplantae</taxon>
        <taxon>Streptophyta</taxon>
        <taxon>Embryophyta</taxon>
        <taxon>Tracheophyta</taxon>
        <taxon>Spermatophyta</taxon>
        <taxon>Magnoliopsida</taxon>
        <taxon>eudicotyledons</taxon>
        <taxon>Gunneridae</taxon>
        <taxon>Pentapetalae</taxon>
        <taxon>asterids</taxon>
        <taxon>lamiids</taxon>
        <taxon>Lamiales</taxon>
        <taxon>Oleaceae</taxon>
        <taxon>Forsythieae</taxon>
        <taxon>Abeliophyllum</taxon>
    </lineage>
</organism>